<evidence type="ECO:0000313" key="2">
    <source>
        <dbReference type="EMBL" id="KAK9985880.1"/>
    </source>
</evidence>
<sequence length="85" mass="8948">MGVEDSVTSRSLPDFDVNSTVGDDNKLDAVSQGYSSLGDCIEDESDDVLLGVLGYAHILVAVTKLPAAPIPFNRSSEAFGSEIQT</sequence>
<keyword evidence="3" id="KW-1185">Reference proteome</keyword>
<feature type="region of interest" description="Disordered" evidence="1">
    <location>
        <begin position="1"/>
        <end position="21"/>
    </location>
</feature>
<name>A0AAW2BIP0_9ROSI</name>
<organism evidence="2 3">
    <name type="scientific">Lithocarpus litseifolius</name>
    <dbReference type="NCBI Taxonomy" id="425828"/>
    <lineage>
        <taxon>Eukaryota</taxon>
        <taxon>Viridiplantae</taxon>
        <taxon>Streptophyta</taxon>
        <taxon>Embryophyta</taxon>
        <taxon>Tracheophyta</taxon>
        <taxon>Spermatophyta</taxon>
        <taxon>Magnoliopsida</taxon>
        <taxon>eudicotyledons</taxon>
        <taxon>Gunneridae</taxon>
        <taxon>Pentapetalae</taxon>
        <taxon>rosids</taxon>
        <taxon>fabids</taxon>
        <taxon>Fagales</taxon>
        <taxon>Fagaceae</taxon>
        <taxon>Lithocarpus</taxon>
    </lineage>
</organism>
<evidence type="ECO:0000313" key="3">
    <source>
        <dbReference type="Proteomes" id="UP001459277"/>
    </source>
</evidence>
<dbReference type="EMBL" id="JAZDWU010000011">
    <property type="protein sequence ID" value="KAK9985880.1"/>
    <property type="molecule type" value="Genomic_DNA"/>
</dbReference>
<proteinExistence type="predicted"/>
<gene>
    <name evidence="2" type="ORF">SO802_030831</name>
</gene>
<protein>
    <submittedName>
        <fullName evidence="2">Uncharacterized protein</fullName>
    </submittedName>
</protein>
<dbReference type="AlphaFoldDB" id="A0AAW2BIP0"/>
<comment type="caution">
    <text evidence="2">The sequence shown here is derived from an EMBL/GenBank/DDBJ whole genome shotgun (WGS) entry which is preliminary data.</text>
</comment>
<accession>A0AAW2BIP0</accession>
<reference evidence="2 3" key="1">
    <citation type="submission" date="2024-01" db="EMBL/GenBank/DDBJ databases">
        <title>A telomere-to-telomere, gap-free genome of sweet tea (Lithocarpus litseifolius).</title>
        <authorList>
            <person name="Zhou J."/>
        </authorList>
    </citation>
    <scope>NUCLEOTIDE SEQUENCE [LARGE SCALE GENOMIC DNA]</scope>
    <source>
        <strain evidence="2">Zhou-2022a</strain>
        <tissue evidence="2">Leaf</tissue>
    </source>
</reference>
<dbReference type="Proteomes" id="UP001459277">
    <property type="component" value="Unassembled WGS sequence"/>
</dbReference>
<evidence type="ECO:0000256" key="1">
    <source>
        <dbReference type="SAM" id="MobiDB-lite"/>
    </source>
</evidence>